<dbReference type="Pfam" id="PF00295">
    <property type="entry name" value="Glyco_hydro_28"/>
    <property type="match status" value="1"/>
</dbReference>
<keyword evidence="6 8" id="KW-0326">Glycosidase</keyword>
<comment type="similarity">
    <text evidence="2 8">Belongs to the glycosyl hydrolase 28 family.</text>
</comment>
<feature type="chain" id="PRO_5041980271" description="Exopolygalacturonase" evidence="9">
    <location>
        <begin position="21"/>
        <end position="400"/>
    </location>
</feature>
<dbReference type="EMBL" id="JAUHHV010000002">
    <property type="protein sequence ID" value="KAK1433677.1"/>
    <property type="molecule type" value="Genomic_DNA"/>
</dbReference>
<dbReference type="InterPro" id="IPR011050">
    <property type="entry name" value="Pectin_lyase_fold/virulence"/>
</dbReference>
<comment type="caution">
    <text evidence="10">The sequence shown here is derived from an EMBL/GenBank/DDBJ whole genome shotgun (WGS) entry which is preliminary data.</text>
</comment>
<evidence type="ECO:0000256" key="5">
    <source>
        <dbReference type="ARBA" id="ARBA00022801"/>
    </source>
</evidence>
<evidence type="ECO:0000256" key="2">
    <source>
        <dbReference type="ARBA" id="ARBA00008834"/>
    </source>
</evidence>
<gene>
    <name evidence="10" type="ORF">QVD17_10592</name>
</gene>
<evidence type="ECO:0000256" key="1">
    <source>
        <dbReference type="ARBA" id="ARBA00004191"/>
    </source>
</evidence>
<accession>A0AAD8L886</accession>
<evidence type="ECO:0000256" key="7">
    <source>
        <dbReference type="ARBA" id="ARBA00023316"/>
    </source>
</evidence>
<dbReference type="GO" id="GO:0004650">
    <property type="term" value="F:polygalacturonase activity"/>
    <property type="evidence" value="ECO:0007669"/>
    <property type="project" value="InterPro"/>
</dbReference>
<dbReference type="SMART" id="SM00710">
    <property type="entry name" value="PbH1"/>
    <property type="match status" value="6"/>
</dbReference>
<keyword evidence="9" id="KW-0732">Signal</keyword>
<dbReference type="InterPro" id="IPR012334">
    <property type="entry name" value="Pectin_lyas_fold"/>
</dbReference>
<keyword evidence="7" id="KW-0961">Cell wall biogenesis/degradation</keyword>
<dbReference type="GO" id="GO:0005975">
    <property type="term" value="P:carbohydrate metabolic process"/>
    <property type="evidence" value="ECO:0007669"/>
    <property type="project" value="InterPro"/>
</dbReference>
<evidence type="ECO:0000256" key="8">
    <source>
        <dbReference type="RuleBase" id="RU361169"/>
    </source>
</evidence>
<keyword evidence="11" id="KW-1185">Reference proteome</keyword>
<reference evidence="10" key="1">
    <citation type="journal article" date="2023" name="bioRxiv">
        <title>Improved chromosome-level genome assembly for marigold (Tagetes erecta).</title>
        <authorList>
            <person name="Jiang F."/>
            <person name="Yuan L."/>
            <person name="Wang S."/>
            <person name="Wang H."/>
            <person name="Xu D."/>
            <person name="Wang A."/>
            <person name="Fan W."/>
        </authorList>
    </citation>
    <scope>NUCLEOTIDE SEQUENCE</scope>
    <source>
        <strain evidence="10">WSJ</strain>
        <tissue evidence="10">Leaf</tissue>
    </source>
</reference>
<name>A0AAD8L886_TARER</name>
<comment type="subcellular location">
    <subcellularLocation>
        <location evidence="1">Secreted</location>
        <location evidence="1">Cell wall</location>
    </subcellularLocation>
</comment>
<dbReference type="SUPFAM" id="SSF51126">
    <property type="entry name" value="Pectin lyase-like"/>
    <property type="match status" value="1"/>
</dbReference>
<dbReference type="InterPro" id="IPR006626">
    <property type="entry name" value="PbH1"/>
</dbReference>
<dbReference type="Proteomes" id="UP001229421">
    <property type="component" value="Unassembled WGS sequence"/>
</dbReference>
<dbReference type="FunFam" id="2.160.20.10:FF:000004">
    <property type="entry name" value="Pectin lyase-like superfamily protein"/>
    <property type="match status" value="1"/>
</dbReference>
<protein>
    <recommendedName>
        <fullName evidence="12">Exopolygalacturonase</fullName>
    </recommendedName>
</protein>
<dbReference type="AlphaFoldDB" id="A0AAD8L886"/>
<evidence type="ECO:0000313" key="11">
    <source>
        <dbReference type="Proteomes" id="UP001229421"/>
    </source>
</evidence>
<evidence type="ECO:0000256" key="9">
    <source>
        <dbReference type="SAM" id="SignalP"/>
    </source>
</evidence>
<keyword evidence="5 8" id="KW-0378">Hydrolase</keyword>
<dbReference type="Gene3D" id="2.160.20.10">
    <property type="entry name" value="Single-stranded right-handed beta-helix, Pectin lyase-like"/>
    <property type="match status" value="1"/>
</dbReference>
<dbReference type="PANTHER" id="PTHR31375">
    <property type="match status" value="1"/>
</dbReference>
<keyword evidence="3" id="KW-0134">Cell wall</keyword>
<evidence type="ECO:0000256" key="6">
    <source>
        <dbReference type="ARBA" id="ARBA00023295"/>
    </source>
</evidence>
<evidence type="ECO:0000313" key="10">
    <source>
        <dbReference type="EMBL" id="KAK1433677.1"/>
    </source>
</evidence>
<dbReference type="GO" id="GO:0071555">
    <property type="term" value="P:cell wall organization"/>
    <property type="evidence" value="ECO:0007669"/>
    <property type="project" value="UniProtKB-KW"/>
</dbReference>
<dbReference type="InterPro" id="IPR000743">
    <property type="entry name" value="Glyco_hydro_28"/>
</dbReference>
<feature type="signal peptide" evidence="9">
    <location>
        <begin position="1"/>
        <end position="20"/>
    </location>
</feature>
<keyword evidence="4" id="KW-0964">Secreted</keyword>
<evidence type="ECO:0000256" key="3">
    <source>
        <dbReference type="ARBA" id="ARBA00022512"/>
    </source>
</evidence>
<proteinExistence type="inferred from homology"/>
<sequence>MVVSFFHLLSLLLSVAVAGAHRHVHRYLLPTTFNVLSYGALPNRITDNSKAFLRAWNDACDHDGGGMVLIPDGTYMISPVVFVGPCKGPIGFVIKGSLEASNNPSQFFMDHWIGFKYVDQLTVGGGGYLLGHGGAAWHYNDCATNHRCRTLPVTMRFDFVTNSKVSHIRSINSKAAHFNLFACQNLNMTNIRISAPENSPNTDGIHIGDSSQIMIRDSIISTGDDCISILEGSRDITVTGVHCGPGHGFSIGSLGGSHREESVTGIVIQNSTLLGTQNGLRIKTWAPSLPNLASDIMFDDIIMVNVNNPIFIDQQYCPRPPCNAKAQSDVKIKNVTFREVRGTSSSKVAVKIQCSKHVPCEGINLVNINLAYRGPEGLAESSCWNVQGKSYGPQLPSGCL</sequence>
<organism evidence="10 11">
    <name type="scientific">Tagetes erecta</name>
    <name type="common">African marigold</name>
    <dbReference type="NCBI Taxonomy" id="13708"/>
    <lineage>
        <taxon>Eukaryota</taxon>
        <taxon>Viridiplantae</taxon>
        <taxon>Streptophyta</taxon>
        <taxon>Embryophyta</taxon>
        <taxon>Tracheophyta</taxon>
        <taxon>Spermatophyta</taxon>
        <taxon>Magnoliopsida</taxon>
        <taxon>eudicotyledons</taxon>
        <taxon>Gunneridae</taxon>
        <taxon>Pentapetalae</taxon>
        <taxon>asterids</taxon>
        <taxon>campanulids</taxon>
        <taxon>Asterales</taxon>
        <taxon>Asteraceae</taxon>
        <taxon>Asteroideae</taxon>
        <taxon>Heliantheae alliance</taxon>
        <taxon>Tageteae</taxon>
        <taxon>Tagetes</taxon>
    </lineage>
</organism>
<evidence type="ECO:0008006" key="12">
    <source>
        <dbReference type="Google" id="ProtNLM"/>
    </source>
</evidence>
<evidence type="ECO:0000256" key="4">
    <source>
        <dbReference type="ARBA" id="ARBA00022525"/>
    </source>
</evidence>